<dbReference type="PROSITE" id="PS01124">
    <property type="entry name" value="HTH_ARAC_FAMILY_2"/>
    <property type="match status" value="1"/>
</dbReference>
<dbReference type="SMART" id="SM00342">
    <property type="entry name" value="HTH_ARAC"/>
    <property type="match status" value="1"/>
</dbReference>
<accession>A0A376GER7</accession>
<keyword evidence="1" id="KW-0805">Transcription regulation</keyword>
<dbReference type="PANTHER" id="PTHR43280:SF32">
    <property type="entry name" value="TRANSCRIPTIONAL REGULATORY PROTEIN"/>
    <property type="match status" value="1"/>
</dbReference>
<evidence type="ECO:0000313" key="6">
    <source>
        <dbReference type="Proteomes" id="UP000254737"/>
    </source>
</evidence>
<proteinExistence type="predicted"/>
<feature type="domain" description="HTH araC/xylS-type" evidence="4">
    <location>
        <begin position="174"/>
        <end position="272"/>
    </location>
</feature>
<keyword evidence="3" id="KW-0804">Transcription</keyword>
<evidence type="ECO:0000313" key="5">
    <source>
        <dbReference type="EMBL" id="STD59319.1"/>
    </source>
</evidence>
<name>A0A376GER7_9FLAO</name>
<protein>
    <submittedName>
        <fullName evidence="5">Transcriptional activator RhaS</fullName>
    </submittedName>
</protein>
<dbReference type="InterPro" id="IPR009057">
    <property type="entry name" value="Homeodomain-like_sf"/>
</dbReference>
<evidence type="ECO:0000256" key="2">
    <source>
        <dbReference type="ARBA" id="ARBA00023125"/>
    </source>
</evidence>
<dbReference type="GO" id="GO:0043565">
    <property type="term" value="F:sequence-specific DNA binding"/>
    <property type="evidence" value="ECO:0007669"/>
    <property type="project" value="InterPro"/>
</dbReference>
<dbReference type="Pfam" id="PF12833">
    <property type="entry name" value="HTH_18"/>
    <property type="match status" value="1"/>
</dbReference>
<evidence type="ECO:0000256" key="1">
    <source>
        <dbReference type="ARBA" id="ARBA00023015"/>
    </source>
</evidence>
<reference evidence="5 6" key="1">
    <citation type="submission" date="2018-06" db="EMBL/GenBank/DDBJ databases">
        <authorList>
            <consortium name="Pathogen Informatics"/>
            <person name="Doyle S."/>
        </authorList>
    </citation>
    <scope>NUCLEOTIDE SEQUENCE [LARGE SCALE GENOMIC DNA]</scope>
    <source>
        <strain evidence="5 6">NCTC13456</strain>
    </source>
</reference>
<evidence type="ECO:0000259" key="4">
    <source>
        <dbReference type="PROSITE" id="PS01124"/>
    </source>
</evidence>
<dbReference type="AlphaFoldDB" id="A0A376GER7"/>
<dbReference type="PANTHER" id="PTHR43280">
    <property type="entry name" value="ARAC-FAMILY TRANSCRIPTIONAL REGULATOR"/>
    <property type="match status" value="1"/>
</dbReference>
<dbReference type="GO" id="GO:0003700">
    <property type="term" value="F:DNA-binding transcription factor activity"/>
    <property type="evidence" value="ECO:0007669"/>
    <property type="project" value="InterPro"/>
</dbReference>
<dbReference type="InterPro" id="IPR018060">
    <property type="entry name" value="HTH_AraC"/>
</dbReference>
<organism evidence="5 6">
    <name type="scientific">Empedobacter falsenii</name>
    <dbReference type="NCBI Taxonomy" id="343874"/>
    <lineage>
        <taxon>Bacteria</taxon>
        <taxon>Pseudomonadati</taxon>
        <taxon>Bacteroidota</taxon>
        <taxon>Flavobacteriia</taxon>
        <taxon>Flavobacteriales</taxon>
        <taxon>Weeksellaceae</taxon>
        <taxon>Empedobacter</taxon>
    </lineage>
</organism>
<keyword evidence="2" id="KW-0238">DNA-binding</keyword>
<dbReference type="STRING" id="343874.GCA_000805695_00566"/>
<dbReference type="RefSeq" id="WP_115001323.1">
    <property type="nucleotide sequence ID" value="NZ_JAIKTW010000035.1"/>
</dbReference>
<dbReference type="Proteomes" id="UP000254737">
    <property type="component" value="Unassembled WGS sequence"/>
</dbReference>
<evidence type="ECO:0000256" key="3">
    <source>
        <dbReference type="ARBA" id="ARBA00023163"/>
    </source>
</evidence>
<dbReference type="EMBL" id="UFXS01000001">
    <property type="protein sequence ID" value="STD59319.1"/>
    <property type="molecule type" value="Genomic_DNA"/>
</dbReference>
<dbReference type="SUPFAM" id="SSF46689">
    <property type="entry name" value="Homeodomain-like"/>
    <property type="match status" value="1"/>
</dbReference>
<dbReference type="Gene3D" id="1.10.10.60">
    <property type="entry name" value="Homeodomain-like"/>
    <property type="match status" value="1"/>
</dbReference>
<sequence>MENFNVFDQEEFIQQTVENKRLKKDLIQTIFIQHGYLIISQNDQEIKLKQHDVFFPEPNKSYQIISKSSDLELLSLVLTKKILDTSIIDLSGYEYNQFFGESRINNYHFNEIEFSALIELLLQLKLRLQEKSTKFVRYLQFNLFYAIVYTTFSELSKQQTIIVRKGTRKDDIVKRFLNDLNKSYTENRDAKYYADKLNITVRYLTECCKSITGRTTKELISSVVIRESKVLLSETTKTISEISNELNFSDQYSFGNFFKKHLKISPTQFRKSLQ</sequence>
<gene>
    <name evidence="5" type="ORF">NCTC13456_02960</name>
</gene>